<reference evidence="2 3" key="1">
    <citation type="journal article" date="2017" name="ISME J.">
        <title>Potential for microbial H2 and metal transformations associated with novel bacteria and archaea in deep terrestrial subsurface sediments.</title>
        <authorList>
            <person name="Hernsdorf A.W."/>
            <person name="Amano Y."/>
            <person name="Miyakawa K."/>
            <person name="Ise K."/>
            <person name="Suzuki Y."/>
            <person name="Anantharaman K."/>
            <person name="Probst A."/>
            <person name="Burstein D."/>
            <person name="Thomas B.C."/>
            <person name="Banfield J.F."/>
        </authorList>
    </citation>
    <scope>NUCLEOTIDE SEQUENCE [LARGE SCALE GENOMIC DNA]</scope>
    <source>
        <strain evidence="2">HGW-Falkowbacteria-1</strain>
    </source>
</reference>
<sequence>MKYKLYATSKNAWKGMISSILRAKKYVYIEMYILDNKVQEYNFLDILVGKVKEGLEVILVLDAFGSSKFKSSDIKFLRDGGVEVLFFSKWLRRTHRKILIIDDRIAFLGGVNFHGESMDWIDLQVKVSNKILIKNILRSFAYTYKMSGGKKESILSKRKNSVLKTLKAQFLEHLPSSNVYALEAYYQDKIISAKESITIVTPYFVPPRWLIAMLDNATIRGVKVDIILPMKTDKELLDRINYAYIYRMKDLNINFYAQDRMNHAKILLIDKKEVLIGSQNMDIMSFRLNVESGVFINDEKLIKELSGLISIWKDHSCAFPVKDRKISIFDKIILGFIRLFYSVL</sequence>
<evidence type="ECO:0000313" key="3">
    <source>
        <dbReference type="Proteomes" id="UP000233517"/>
    </source>
</evidence>
<accession>A0A2N2EA35</accession>
<dbReference type="EMBL" id="PHAI01000002">
    <property type="protein sequence ID" value="PKM91571.1"/>
    <property type="molecule type" value="Genomic_DNA"/>
</dbReference>
<dbReference type="Pfam" id="PF13091">
    <property type="entry name" value="PLDc_2"/>
    <property type="match status" value="2"/>
</dbReference>
<dbReference type="SUPFAM" id="SSF56024">
    <property type="entry name" value="Phospholipase D/nuclease"/>
    <property type="match status" value="2"/>
</dbReference>
<dbReference type="PROSITE" id="PS50035">
    <property type="entry name" value="PLD"/>
    <property type="match status" value="2"/>
</dbReference>
<dbReference type="Proteomes" id="UP000233517">
    <property type="component" value="Unassembled WGS sequence"/>
</dbReference>
<evidence type="ECO:0000313" key="2">
    <source>
        <dbReference type="EMBL" id="PKM91571.1"/>
    </source>
</evidence>
<protein>
    <recommendedName>
        <fullName evidence="1">PLD phosphodiesterase domain-containing protein</fullName>
    </recommendedName>
</protein>
<proteinExistence type="predicted"/>
<organism evidence="2 3">
    <name type="scientific">Candidatus Falkowbacteria bacterium HGW-Falkowbacteria-1</name>
    <dbReference type="NCBI Taxonomy" id="2013768"/>
    <lineage>
        <taxon>Bacteria</taxon>
        <taxon>Candidatus Falkowiibacteriota</taxon>
    </lineage>
</organism>
<dbReference type="InterPro" id="IPR025202">
    <property type="entry name" value="PLD-like_dom"/>
</dbReference>
<dbReference type="Gene3D" id="3.30.870.10">
    <property type="entry name" value="Endonuclease Chain A"/>
    <property type="match status" value="2"/>
</dbReference>
<name>A0A2N2EA35_9BACT</name>
<dbReference type="AlphaFoldDB" id="A0A2N2EA35"/>
<dbReference type="PANTHER" id="PTHR21248">
    <property type="entry name" value="CARDIOLIPIN SYNTHASE"/>
    <property type="match status" value="1"/>
</dbReference>
<dbReference type="InterPro" id="IPR001736">
    <property type="entry name" value="PLipase_D/transphosphatidylase"/>
</dbReference>
<dbReference type="CDD" id="cd09112">
    <property type="entry name" value="PLDc_CLS_2"/>
    <property type="match status" value="1"/>
</dbReference>
<dbReference type="PANTHER" id="PTHR21248:SF22">
    <property type="entry name" value="PHOSPHOLIPASE D"/>
    <property type="match status" value="1"/>
</dbReference>
<dbReference type="GO" id="GO:0032049">
    <property type="term" value="P:cardiolipin biosynthetic process"/>
    <property type="evidence" value="ECO:0007669"/>
    <property type="project" value="UniProtKB-ARBA"/>
</dbReference>
<evidence type="ECO:0000259" key="1">
    <source>
        <dbReference type="PROSITE" id="PS50035"/>
    </source>
</evidence>
<dbReference type="SMART" id="SM00155">
    <property type="entry name" value="PLDc"/>
    <property type="match status" value="2"/>
</dbReference>
<comment type="caution">
    <text evidence="2">The sequence shown here is derived from an EMBL/GenBank/DDBJ whole genome shotgun (WGS) entry which is preliminary data.</text>
</comment>
<gene>
    <name evidence="2" type="ORF">CVU82_03175</name>
</gene>
<dbReference type="GO" id="GO:0030572">
    <property type="term" value="F:phosphatidyltransferase activity"/>
    <property type="evidence" value="ECO:0007669"/>
    <property type="project" value="UniProtKB-ARBA"/>
</dbReference>
<feature type="domain" description="PLD phosphodiesterase" evidence="1">
    <location>
        <begin position="258"/>
        <end position="285"/>
    </location>
</feature>
<feature type="domain" description="PLD phosphodiesterase" evidence="1">
    <location>
        <begin position="90"/>
        <end position="117"/>
    </location>
</feature>